<dbReference type="HOGENOM" id="CLU_602883_0_0_1"/>
<evidence type="ECO:0000256" key="1">
    <source>
        <dbReference type="SAM" id="MobiDB-lite"/>
    </source>
</evidence>
<feature type="chain" id="PRO_5001592518" evidence="3">
    <location>
        <begin position="26"/>
        <end position="454"/>
    </location>
</feature>
<proteinExistence type="predicted"/>
<dbReference type="STRING" id="5643.A0A060SQF2"/>
<keyword evidence="2" id="KW-0812">Transmembrane</keyword>
<organism evidence="4 5">
    <name type="scientific">Pycnoporus cinnabarinus</name>
    <name type="common">Cinnabar-red polypore</name>
    <name type="synonym">Trametes cinnabarina</name>
    <dbReference type="NCBI Taxonomy" id="5643"/>
    <lineage>
        <taxon>Eukaryota</taxon>
        <taxon>Fungi</taxon>
        <taxon>Dikarya</taxon>
        <taxon>Basidiomycota</taxon>
        <taxon>Agaricomycotina</taxon>
        <taxon>Agaricomycetes</taxon>
        <taxon>Polyporales</taxon>
        <taxon>Polyporaceae</taxon>
        <taxon>Trametes</taxon>
    </lineage>
</organism>
<evidence type="ECO:0000313" key="4">
    <source>
        <dbReference type="EMBL" id="CDO76610.1"/>
    </source>
</evidence>
<reference evidence="4" key="1">
    <citation type="submission" date="2014-01" db="EMBL/GenBank/DDBJ databases">
        <title>The genome of the white-rot fungus Pycnoporus cinnabarinus: a basidiomycete model with a versatile arsenal for lignocellulosic biomass breakdown.</title>
        <authorList>
            <person name="Levasseur A."/>
            <person name="Lomascolo A."/>
            <person name="Ruiz-Duenas F.J."/>
            <person name="Uzan E."/>
            <person name="Piumi F."/>
            <person name="Kues U."/>
            <person name="Ram A.F.J."/>
            <person name="Murat C."/>
            <person name="Haon M."/>
            <person name="Benoit I."/>
            <person name="Arfi Y."/>
            <person name="Chevret D."/>
            <person name="Drula E."/>
            <person name="Kwon M.J."/>
            <person name="Gouret P."/>
            <person name="Lesage-Meessen L."/>
            <person name="Lombard V."/>
            <person name="Mariette J."/>
            <person name="Noirot C."/>
            <person name="Park J."/>
            <person name="Patyshakuliyeva A."/>
            <person name="Wieneger R.A.B."/>
            <person name="Wosten H.A.B."/>
            <person name="Martin F."/>
            <person name="Coutinho P.M."/>
            <person name="de Vries R."/>
            <person name="Martinez A.T."/>
            <person name="Klopp C."/>
            <person name="Pontarotti P."/>
            <person name="Henrissat B."/>
            <person name="Record E."/>
        </authorList>
    </citation>
    <scope>NUCLEOTIDE SEQUENCE [LARGE SCALE GENOMIC DNA]</scope>
    <source>
        <strain evidence="4">BRFM137</strain>
    </source>
</reference>
<feature type="region of interest" description="Disordered" evidence="1">
    <location>
        <begin position="432"/>
        <end position="454"/>
    </location>
</feature>
<dbReference type="EMBL" id="CCBP010000392">
    <property type="protein sequence ID" value="CDO76610.1"/>
    <property type="molecule type" value="Genomic_DNA"/>
</dbReference>
<feature type="signal peptide" evidence="3">
    <location>
        <begin position="1"/>
        <end position="25"/>
    </location>
</feature>
<keyword evidence="5" id="KW-1185">Reference proteome</keyword>
<evidence type="ECO:0000313" key="5">
    <source>
        <dbReference type="Proteomes" id="UP000029665"/>
    </source>
</evidence>
<dbReference type="OrthoDB" id="3268736at2759"/>
<keyword evidence="2" id="KW-0472">Membrane</keyword>
<name>A0A060SQF2_PYCCI</name>
<evidence type="ECO:0000256" key="2">
    <source>
        <dbReference type="SAM" id="Phobius"/>
    </source>
</evidence>
<dbReference type="AlphaFoldDB" id="A0A060SQF2"/>
<feature type="compositionally biased region" description="Polar residues" evidence="1">
    <location>
        <begin position="345"/>
        <end position="354"/>
    </location>
</feature>
<evidence type="ECO:0000256" key="3">
    <source>
        <dbReference type="SAM" id="SignalP"/>
    </source>
</evidence>
<feature type="transmembrane region" description="Helical" evidence="2">
    <location>
        <begin position="309"/>
        <end position="333"/>
    </location>
</feature>
<accession>A0A060SQF2</accession>
<dbReference type="Proteomes" id="UP000029665">
    <property type="component" value="Unassembled WGS sequence"/>
</dbReference>
<keyword evidence="3" id="KW-0732">Signal</keyword>
<comment type="caution">
    <text evidence="4">The sequence shown here is derived from an EMBL/GenBank/DDBJ whole genome shotgun (WGS) entry which is preliminary data.</text>
</comment>
<protein>
    <submittedName>
        <fullName evidence="4">Uncharacterized protein</fullName>
    </submittedName>
</protein>
<feature type="region of interest" description="Disordered" evidence="1">
    <location>
        <begin position="341"/>
        <end position="403"/>
    </location>
</feature>
<sequence>MLVNACSCAALYGTLILLLARLASPSLVNHTIDDQLGDSVTGELPTHAPDDKWAQGQICTGCAMHPGIVDPGKTFQGTWLDSTYHPGQPDRVITASFTGRAVYVFNLIANSFPYITTETNLSFSVDGTYMGQYIHLPDPSQTIIYDVCVFSHTDLADQPHTLEMRANGPNASLILFDYIIYTADAPDSPSEPPISVTVSTPPISSTISSSMPPIISSFSTSLAVLSSSALTASADSHSSSLPLGASSTGAASFASALPHTSSGAIPGSIDSSLSSSTNSNTAFLSSSVTPATSTSYPPSSSATASPVSVGAIIGGVVGAALAVSITIAILLYCRRARRVHASEHAQPSSRTQITPVYHDPKSALDTTHLPPARPGAGGFGAPTITRSEGAEPTDDEGFHDAPDAHGAQLATVSDLLPVLRDMQVLLQEVEQLRRRDMEEPGEQLPPRYDQLSDR</sequence>
<gene>
    <name evidence="4" type="ORF">BN946_scf184868.g24</name>
</gene>
<keyword evidence="2" id="KW-1133">Transmembrane helix</keyword>
<dbReference type="OMA" id="HTIDDEQ"/>